<evidence type="ECO:0000256" key="2">
    <source>
        <dbReference type="ARBA" id="ARBA00007465"/>
    </source>
</evidence>
<dbReference type="GO" id="GO:0030515">
    <property type="term" value="F:snoRNA binding"/>
    <property type="evidence" value="ECO:0007669"/>
    <property type="project" value="TreeGrafter"/>
</dbReference>
<proteinExistence type="evidence at transcript level"/>
<dbReference type="InterPro" id="IPR022801">
    <property type="entry name" value="Ribosomal_uS4"/>
</dbReference>
<dbReference type="Pfam" id="PF01479">
    <property type="entry name" value="S4"/>
    <property type="match status" value="1"/>
</dbReference>
<dbReference type="GO" id="GO:0034457">
    <property type="term" value="C:Mpp10 complex"/>
    <property type="evidence" value="ECO:0007669"/>
    <property type="project" value="TreeGrafter"/>
</dbReference>
<protein>
    <recommendedName>
        <fullName evidence="7">U3 small nucleolar ribonucleoprotein protein IMP3</fullName>
    </recommendedName>
    <alternativeName>
        <fullName evidence="8">U3 small nucleolar ribonucleoprotein protein imp3</fullName>
    </alternativeName>
</protein>
<evidence type="ECO:0000256" key="9">
    <source>
        <dbReference type="PROSITE-ProRule" id="PRU00182"/>
    </source>
</evidence>
<keyword evidence="5" id="KW-0539">Nucleus</keyword>
<dbReference type="Gene3D" id="3.10.290.10">
    <property type="entry name" value="RNA-binding S4 domain"/>
    <property type="match status" value="1"/>
</dbReference>
<dbReference type="GO" id="GO:0006364">
    <property type="term" value="P:rRNA processing"/>
    <property type="evidence" value="ECO:0007669"/>
    <property type="project" value="TreeGrafter"/>
</dbReference>
<dbReference type="FunFam" id="3.10.290.10:FF:000006">
    <property type="entry name" value="U3 small nucleolar ribonucleoprotein IMP3"/>
    <property type="match status" value="1"/>
</dbReference>
<comment type="similarity">
    <text evidence="2">Belongs to the universal ribosomal protein uS4 family.</text>
</comment>
<dbReference type="CDD" id="cd00165">
    <property type="entry name" value="S4"/>
    <property type="match status" value="1"/>
</dbReference>
<dbReference type="GO" id="GO:0042274">
    <property type="term" value="P:ribosomal small subunit biogenesis"/>
    <property type="evidence" value="ECO:0007669"/>
    <property type="project" value="TreeGrafter"/>
</dbReference>
<reference evidence="12" key="1">
    <citation type="submission" date="2020-04" db="EMBL/GenBank/DDBJ databases">
        <authorList>
            <person name="Neveu A P."/>
        </authorList>
    </citation>
    <scope>NUCLEOTIDE SEQUENCE</scope>
    <source>
        <tissue evidence="12">Whole embryo</tissue>
    </source>
</reference>
<dbReference type="GO" id="GO:0019843">
    <property type="term" value="F:rRNA binding"/>
    <property type="evidence" value="ECO:0007669"/>
    <property type="project" value="InterPro"/>
</dbReference>
<evidence type="ECO:0000256" key="5">
    <source>
        <dbReference type="ARBA" id="ARBA00023242"/>
    </source>
</evidence>
<dbReference type="PROSITE" id="PS50889">
    <property type="entry name" value="S4"/>
    <property type="match status" value="1"/>
</dbReference>
<name>A0A6F9DFN3_9ASCI</name>
<dbReference type="InterPro" id="IPR002942">
    <property type="entry name" value="S4_RNA-bd"/>
</dbReference>
<dbReference type="EMBL" id="LR785978">
    <property type="protein sequence ID" value="CAB3256094.1"/>
    <property type="molecule type" value="mRNA"/>
</dbReference>
<dbReference type="Pfam" id="PF00163">
    <property type="entry name" value="Ribosomal_S4"/>
    <property type="match status" value="1"/>
</dbReference>
<evidence type="ECO:0000256" key="7">
    <source>
        <dbReference type="ARBA" id="ARBA00069727"/>
    </source>
</evidence>
<dbReference type="PANTHER" id="PTHR11831:SF1">
    <property type="entry name" value="U3 SMALL NUCLEOLAR RIBONUCLEOPROTEIN PROTEIN IMP3"/>
    <property type="match status" value="1"/>
</dbReference>
<sequence>MRKLRFHEKKLLKKVDFFAWEADNNLHEVKIMRKYRIQKREHYTAYNKMSREVRTICRKIRDLDQNDPFRVRCTSDLIEKLYNLGIIPTRENLELADKVTASSFCRRRLPVIMVKLKMAQSLKSATEFIEQGHIRVGTKVVLDPAFLVTRSLEDFVTWKETSKIKQHILEYNDERDDYDFA</sequence>
<comment type="subcellular location">
    <subcellularLocation>
        <location evidence="1">Nucleus</location>
        <location evidence="1">Nucleolus</location>
    </subcellularLocation>
</comment>
<dbReference type="SUPFAM" id="SSF55174">
    <property type="entry name" value="Alpha-L RNA-binding motif"/>
    <property type="match status" value="1"/>
</dbReference>
<keyword evidence="6 12" id="KW-0687">Ribonucleoprotein</keyword>
<gene>
    <name evidence="12" type="primary">Imp3</name>
</gene>
<organism evidence="12">
    <name type="scientific">Phallusia mammillata</name>
    <dbReference type="NCBI Taxonomy" id="59560"/>
    <lineage>
        <taxon>Eukaryota</taxon>
        <taxon>Metazoa</taxon>
        <taxon>Chordata</taxon>
        <taxon>Tunicata</taxon>
        <taxon>Ascidiacea</taxon>
        <taxon>Phlebobranchia</taxon>
        <taxon>Ascidiidae</taxon>
        <taxon>Phallusia</taxon>
    </lineage>
</organism>
<keyword evidence="4 9" id="KW-0694">RNA-binding</keyword>
<evidence type="ECO:0000259" key="10">
    <source>
        <dbReference type="SMART" id="SM00363"/>
    </source>
</evidence>
<feature type="domain" description="Small ribosomal subunit protein uS4 N-terminal" evidence="11">
    <location>
        <begin position="3"/>
        <end position="106"/>
    </location>
</feature>
<dbReference type="InterPro" id="IPR036986">
    <property type="entry name" value="S4_RNA-bd_sf"/>
</dbReference>
<dbReference type="GO" id="GO:0032040">
    <property type="term" value="C:small-subunit processome"/>
    <property type="evidence" value="ECO:0007669"/>
    <property type="project" value="TreeGrafter"/>
</dbReference>
<dbReference type="SMART" id="SM00363">
    <property type="entry name" value="S4"/>
    <property type="match status" value="1"/>
</dbReference>
<evidence type="ECO:0000256" key="8">
    <source>
        <dbReference type="ARBA" id="ARBA00072223"/>
    </source>
</evidence>
<keyword evidence="3" id="KW-0690">Ribosome biogenesis</keyword>
<evidence type="ECO:0000313" key="12">
    <source>
        <dbReference type="EMBL" id="CAB3256094.1"/>
    </source>
</evidence>
<evidence type="ECO:0000256" key="1">
    <source>
        <dbReference type="ARBA" id="ARBA00004604"/>
    </source>
</evidence>
<dbReference type="SMART" id="SM01390">
    <property type="entry name" value="Ribosomal_S4"/>
    <property type="match status" value="1"/>
</dbReference>
<dbReference type="PANTHER" id="PTHR11831">
    <property type="entry name" value="30S 40S RIBOSOMAL PROTEIN"/>
    <property type="match status" value="1"/>
</dbReference>
<evidence type="ECO:0000256" key="4">
    <source>
        <dbReference type="ARBA" id="ARBA00022884"/>
    </source>
</evidence>
<dbReference type="AlphaFoldDB" id="A0A6F9DFN3"/>
<evidence type="ECO:0000256" key="6">
    <source>
        <dbReference type="ARBA" id="ARBA00023274"/>
    </source>
</evidence>
<feature type="domain" description="RNA-binding S4" evidence="10">
    <location>
        <begin position="107"/>
        <end position="174"/>
    </location>
</feature>
<evidence type="ECO:0000256" key="3">
    <source>
        <dbReference type="ARBA" id="ARBA00022517"/>
    </source>
</evidence>
<dbReference type="InterPro" id="IPR001912">
    <property type="entry name" value="Ribosomal_uS4_N"/>
</dbReference>
<accession>A0A6F9DFN3</accession>
<evidence type="ECO:0000259" key="11">
    <source>
        <dbReference type="SMART" id="SM01390"/>
    </source>
</evidence>